<evidence type="ECO:0000313" key="5">
    <source>
        <dbReference type="EMBL" id="MBO1926435.1"/>
    </source>
</evidence>
<accession>A0ABS3Q274</accession>
<dbReference type="Proteomes" id="UP000664835">
    <property type="component" value="Unassembled WGS sequence"/>
</dbReference>
<evidence type="ECO:0000256" key="4">
    <source>
        <dbReference type="PIRNR" id="PIRNR006078"/>
    </source>
</evidence>
<dbReference type="InterPro" id="IPR036129">
    <property type="entry name" value="Glycerate_kinase_sf"/>
</dbReference>
<dbReference type="InterPro" id="IPR018193">
    <property type="entry name" value="Glyc_kinase_flavodox-like_fold"/>
</dbReference>
<sequence>MARILIAPDSFKGSLTASQFCQISEHVIQQIMPDAEVIQLPLSDGGEGFVDAFVSAGLATQESLWVSGPLGKKVKAAFAWQESSKTAMIEMAQASGLPKVRPDEGNPMQTHTYGTGQVIQAALDKGAQKVVLGLGGSATNDGGIGALQALGVEILDAKGISVGLGGQALKTIAKIGEIPQILTQVEWVLACDVTNPLLGEEGATAIFGPQKGLQEHQFDFLENGLDNWAQVMQDKLGKDVRGIPGAGAAGGMAAGFIGVLNAHIEPGFEVLREQLEIDAAMEPKDGKPLDLVITGEGRIDQQTAFGKLPVRIAELAKEHRVPCIGICGSLGATLDELPAFTALFSIVNTPMDEMDAMNNAPPLLASCLQNILALRGLK</sequence>
<dbReference type="SUPFAM" id="SSF110738">
    <property type="entry name" value="Glycerate kinase I"/>
    <property type="match status" value="1"/>
</dbReference>
<dbReference type="Gene3D" id="3.40.50.10350">
    <property type="entry name" value="Glycerate kinase, domain 1"/>
    <property type="match status" value="1"/>
</dbReference>
<evidence type="ECO:0000256" key="1">
    <source>
        <dbReference type="ARBA" id="ARBA00006284"/>
    </source>
</evidence>
<evidence type="ECO:0000313" key="6">
    <source>
        <dbReference type="Proteomes" id="UP000664835"/>
    </source>
</evidence>
<dbReference type="PANTHER" id="PTHR21599:SF0">
    <property type="entry name" value="GLYCERATE KINASE"/>
    <property type="match status" value="1"/>
</dbReference>
<organism evidence="5 6">
    <name type="scientific">Thiomicrorhabdus marina</name>
    <dbReference type="NCBI Taxonomy" id="2818442"/>
    <lineage>
        <taxon>Bacteria</taxon>
        <taxon>Pseudomonadati</taxon>
        <taxon>Pseudomonadota</taxon>
        <taxon>Gammaproteobacteria</taxon>
        <taxon>Thiotrichales</taxon>
        <taxon>Piscirickettsiaceae</taxon>
        <taxon>Thiomicrorhabdus</taxon>
    </lineage>
</organism>
<evidence type="ECO:0000256" key="2">
    <source>
        <dbReference type="ARBA" id="ARBA00022679"/>
    </source>
</evidence>
<comment type="caution">
    <text evidence="5">The sequence shown here is derived from an EMBL/GenBank/DDBJ whole genome shotgun (WGS) entry which is preliminary data.</text>
</comment>
<dbReference type="PANTHER" id="PTHR21599">
    <property type="entry name" value="GLYCERATE KINASE"/>
    <property type="match status" value="1"/>
</dbReference>
<proteinExistence type="inferred from homology"/>
<name>A0ABS3Q274_9GAMM</name>
<keyword evidence="6" id="KW-1185">Reference proteome</keyword>
<dbReference type="NCBIfam" id="TIGR00045">
    <property type="entry name" value="glycerate kinase"/>
    <property type="match status" value="1"/>
</dbReference>
<dbReference type="InterPro" id="IPR004381">
    <property type="entry name" value="Glycerate_kinase"/>
</dbReference>
<dbReference type="Pfam" id="PF02595">
    <property type="entry name" value="Gly_kinase"/>
    <property type="match status" value="1"/>
</dbReference>
<dbReference type="Gene3D" id="3.90.1510.10">
    <property type="entry name" value="Glycerate kinase, domain 2"/>
    <property type="match status" value="1"/>
</dbReference>
<protein>
    <submittedName>
        <fullName evidence="5">Glycerate kinase</fullName>
    </submittedName>
</protein>
<reference evidence="5 6" key="1">
    <citation type="submission" date="2021-03" db="EMBL/GenBank/DDBJ databases">
        <title>Thiomicrorhabdus sp.nov.,novel sulfur-oxidizing bacteria isolated from coastal sediment.</title>
        <authorList>
            <person name="Liu X."/>
        </authorList>
    </citation>
    <scope>NUCLEOTIDE SEQUENCE [LARGE SCALE GENOMIC DNA]</scope>
    <source>
        <strain evidence="5 6">6S2-11</strain>
    </source>
</reference>
<evidence type="ECO:0000256" key="3">
    <source>
        <dbReference type="ARBA" id="ARBA00022777"/>
    </source>
</evidence>
<gene>
    <name evidence="5" type="ORF">J3998_02515</name>
</gene>
<dbReference type="GO" id="GO:0016301">
    <property type="term" value="F:kinase activity"/>
    <property type="evidence" value="ECO:0007669"/>
    <property type="project" value="UniProtKB-KW"/>
</dbReference>
<keyword evidence="3 4" id="KW-0418">Kinase</keyword>
<dbReference type="PIRSF" id="PIRSF006078">
    <property type="entry name" value="GlxK"/>
    <property type="match status" value="1"/>
</dbReference>
<dbReference type="InterPro" id="IPR018197">
    <property type="entry name" value="Glycerate_kinase_RE-like"/>
</dbReference>
<dbReference type="EMBL" id="JAGETV010000003">
    <property type="protein sequence ID" value="MBO1926435.1"/>
    <property type="molecule type" value="Genomic_DNA"/>
</dbReference>
<comment type="similarity">
    <text evidence="1 4">Belongs to the glycerate kinase type-1 family.</text>
</comment>
<dbReference type="RefSeq" id="WP_208147423.1">
    <property type="nucleotide sequence ID" value="NZ_JAGETV010000003.1"/>
</dbReference>
<keyword evidence="2 4" id="KW-0808">Transferase</keyword>